<feature type="transmembrane region" description="Helical" evidence="2">
    <location>
        <begin position="43"/>
        <end position="65"/>
    </location>
</feature>
<keyword evidence="2" id="KW-0812">Transmembrane</keyword>
<evidence type="ECO:0000313" key="4">
    <source>
        <dbReference type="Proteomes" id="UP001175271"/>
    </source>
</evidence>
<feature type="transmembrane region" description="Helical" evidence="2">
    <location>
        <begin position="242"/>
        <end position="267"/>
    </location>
</feature>
<feature type="transmembrane region" description="Helical" evidence="2">
    <location>
        <begin position="12"/>
        <end position="36"/>
    </location>
</feature>
<organism evidence="3 4">
    <name type="scientific">Steinernema hermaphroditum</name>
    <dbReference type="NCBI Taxonomy" id="289476"/>
    <lineage>
        <taxon>Eukaryota</taxon>
        <taxon>Metazoa</taxon>
        <taxon>Ecdysozoa</taxon>
        <taxon>Nematoda</taxon>
        <taxon>Chromadorea</taxon>
        <taxon>Rhabditida</taxon>
        <taxon>Tylenchina</taxon>
        <taxon>Panagrolaimomorpha</taxon>
        <taxon>Strongyloidoidea</taxon>
        <taxon>Steinernematidae</taxon>
        <taxon>Steinernema</taxon>
    </lineage>
</organism>
<dbReference type="PANTHER" id="PTHR36694:SF8">
    <property type="entry name" value="MARVEL DOMAIN-CONTAINING PROTEIN"/>
    <property type="match status" value="1"/>
</dbReference>
<proteinExistence type="predicted"/>
<dbReference type="PANTHER" id="PTHR36694">
    <property type="entry name" value="PASIFLORA 1, ISOFORM A-RELATED"/>
    <property type="match status" value="1"/>
</dbReference>
<feature type="transmembrane region" description="Helical" evidence="2">
    <location>
        <begin position="71"/>
        <end position="96"/>
    </location>
</feature>
<dbReference type="Proteomes" id="UP001175271">
    <property type="component" value="Unassembled WGS sequence"/>
</dbReference>
<comment type="caution">
    <text evidence="3">The sequence shown here is derived from an EMBL/GenBank/DDBJ whole genome shotgun (WGS) entry which is preliminary data.</text>
</comment>
<feature type="transmembrane region" description="Helical" evidence="2">
    <location>
        <begin position="274"/>
        <end position="299"/>
    </location>
</feature>
<dbReference type="EMBL" id="JAUCMV010000001">
    <property type="protein sequence ID" value="KAK0423127.1"/>
    <property type="molecule type" value="Genomic_DNA"/>
</dbReference>
<feature type="transmembrane region" description="Helical" evidence="2">
    <location>
        <begin position="311"/>
        <end position="332"/>
    </location>
</feature>
<keyword evidence="2" id="KW-1133">Transmembrane helix</keyword>
<sequence>MASISCVPISAFFFFLILVDYVVQSAVFITPIYVFFDYHIYSLIFFIILVVLSVNRIVFAIVSLIREYVPVWYYIFFWVTRAIFSSSLLCVACIVIGKVTDNDYLWRYGIYALVPSIAADSMMLEATNFYRYVSSLNKLGLLRPSKIYNFAKAGEHGIYVNFECFSKPDNIEEIEYAESSVELYCLIQFGVLGWQTGYVRARQWEWENRKMPPDGGITYFEARHPGLYTIYSETPERRRINALFAIVLVALVVCIIHLVTSVGLLVGAVKRIPWLLFIWLFTVVATIVTTATYGIVWWAGDVFNEQLTMSIAEFGLAIVNCPCFVIVFLYYLRVTGKLTSSKPHTPDPMLAHRYDPKVPEWRQSIRERPSEHFLKKLKRQERRRISAAWDAYEKAQRERGSTPHAQNMHSPDYRQPSPYIPTPDYGYNSHQQHVPRAEYRPGHHTQRRYSSSPDKSGLRRSRSKSPTARRVYSKKHQEQYTNV</sequence>
<keyword evidence="2" id="KW-0472">Membrane</keyword>
<feature type="region of interest" description="Disordered" evidence="1">
    <location>
        <begin position="392"/>
        <end position="483"/>
    </location>
</feature>
<evidence type="ECO:0000256" key="1">
    <source>
        <dbReference type="SAM" id="MobiDB-lite"/>
    </source>
</evidence>
<name>A0AA39IEW0_9BILA</name>
<evidence type="ECO:0000256" key="2">
    <source>
        <dbReference type="SAM" id="Phobius"/>
    </source>
</evidence>
<feature type="compositionally biased region" description="Basic and acidic residues" evidence="1">
    <location>
        <begin position="392"/>
        <end position="401"/>
    </location>
</feature>
<evidence type="ECO:0000313" key="3">
    <source>
        <dbReference type="EMBL" id="KAK0423127.1"/>
    </source>
</evidence>
<protein>
    <submittedName>
        <fullName evidence="3">Uncharacterized protein</fullName>
    </submittedName>
</protein>
<keyword evidence="4" id="KW-1185">Reference proteome</keyword>
<gene>
    <name evidence="3" type="ORF">QR680_007985</name>
</gene>
<accession>A0AA39IEW0</accession>
<reference evidence="3" key="1">
    <citation type="submission" date="2023-06" db="EMBL/GenBank/DDBJ databases">
        <title>Genomic analysis of the entomopathogenic nematode Steinernema hermaphroditum.</title>
        <authorList>
            <person name="Schwarz E.M."/>
            <person name="Heppert J.K."/>
            <person name="Baniya A."/>
            <person name="Schwartz H.T."/>
            <person name="Tan C.-H."/>
            <person name="Antoshechkin I."/>
            <person name="Sternberg P.W."/>
            <person name="Goodrich-Blair H."/>
            <person name="Dillman A.R."/>
        </authorList>
    </citation>
    <scope>NUCLEOTIDE SEQUENCE</scope>
    <source>
        <strain evidence="3">PS9179</strain>
        <tissue evidence="3">Whole animal</tissue>
    </source>
</reference>
<dbReference type="AlphaFoldDB" id="A0AA39IEW0"/>